<name>I7CFH3_MYCHA</name>
<evidence type="ECO:0000313" key="1">
    <source>
        <dbReference type="EMBL" id="AFO51951.1"/>
    </source>
</evidence>
<reference evidence="1 2" key="1">
    <citation type="journal article" date="2012" name="J. Bacteriol.">
        <title>Genome Sequence of "Candidatus Mycoplasma haemolamae" Strain Purdue, a Red Blood Cell Pathogen of Alpacas (Vicugna pacos) and Llamas (Lama glama).</title>
        <authorList>
            <person name="Guimaraes A.M."/>
            <person name="Toth B."/>
            <person name="Santos A.P."/>
            <person name="do Nascimento N.C."/>
            <person name="Kritchevsky J.E."/>
            <person name="Messick J.B."/>
        </authorList>
    </citation>
    <scope>NUCLEOTIDE SEQUENCE [LARGE SCALE GENOMIC DNA]</scope>
    <source>
        <strain evidence="1 2">Purdue</strain>
    </source>
</reference>
<keyword evidence="2" id="KW-1185">Reference proteome</keyword>
<sequence length="133" mass="14523">MNVFAKVIAATTALGGSSAAVVGVLGAFSAPEGLFVFSGDKFGRVSLYCPSQNNQFGKPDADANSQKIKCLYETDKHPTTEIRYQRSQDQEPVFKCNKKEGNLYVCSSDKDKHFTLEAVTENNANYLKVTVTD</sequence>
<protein>
    <submittedName>
        <fullName evidence="1">Uncharacterized protein</fullName>
    </submittedName>
</protein>
<dbReference type="HOGENOM" id="CLU_154532_0_0_14"/>
<dbReference type="Proteomes" id="UP000006502">
    <property type="component" value="Chromosome"/>
</dbReference>
<organism evidence="1 2">
    <name type="scientific">Mycoplasma haematolamae (strain Purdue)</name>
    <dbReference type="NCBI Taxonomy" id="1212765"/>
    <lineage>
        <taxon>Bacteria</taxon>
        <taxon>Bacillati</taxon>
        <taxon>Mycoplasmatota</taxon>
        <taxon>Mollicutes</taxon>
        <taxon>Mycoplasmataceae</taxon>
        <taxon>Mycoplasma</taxon>
    </lineage>
</organism>
<dbReference type="AlphaFoldDB" id="I7CFH3"/>
<dbReference type="EMBL" id="CP003731">
    <property type="protein sequence ID" value="AFO51951.1"/>
    <property type="molecule type" value="Genomic_DNA"/>
</dbReference>
<gene>
    <name evidence="1" type="ordered locus">MHLP_01855</name>
</gene>
<evidence type="ECO:0000313" key="2">
    <source>
        <dbReference type="Proteomes" id="UP000006502"/>
    </source>
</evidence>
<accession>I7CFH3</accession>
<dbReference type="PATRIC" id="fig|1212765.3.peg.417"/>
<reference evidence="2" key="2">
    <citation type="submission" date="2012-07" db="EMBL/GenBank/DDBJ databases">
        <title>Complete genome sequence of 'Candidatus Mycoplasma haemolamae'.</title>
        <authorList>
            <person name="Guimaraes A.M.S."/>
            <person name="Toth B."/>
            <person name="Santos A.P."/>
            <person name="Nascimento N.C."/>
            <person name="Sojka J.E."/>
            <person name="Messick J.B."/>
        </authorList>
    </citation>
    <scope>NUCLEOTIDE SEQUENCE [LARGE SCALE GENOMIC DNA]</scope>
    <source>
        <strain evidence="2">Purdue</strain>
    </source>
</reference>
<proteinExistence type="predicted"/>
<dbReference type="KEGG" id="mhl:MHLP_01855"/>
<dbReference type="STRING" id="1212765.MHLP_01855"/>